<gene>
    <name evidence="2" type="ORF">FJZ47_21050</name>
</gene>
<evidence type="ECO:0000313" key="2">
    <source>
        <dbReference type="EMBL" id="MBM3226260.1"/>
    </source>
</evidence>
<accession>A0A938B686</accession>
<evidence type="ECO:0000313" key="3">
    <source>
        <dbReference type="Proteomes" id="UP000712673"/>
    </source>
</evidence>
<feature type="region of interest" description="Disordered" evidence="1">
    <location>
        <begin position="1"/>
        <end position="23"/>
    </location>
</feature>
<sequence>MPTMLGYGRGRGGHRGQDMAGPQRQRWQAVAALAPEYERPVRVQPLVGGERDLLDRPAVAIQTPHGLGRHGQRRGQHQRCLIAHAHPQSTRGPPMRHALGHTAMAHVQSLLRGFLQEGAGPCSPVLTGQDSVDRISQTCVETCDRLCPPRG</sequence>
<organism evidence="2 3">
    <name type="scientific">Tectimicrobiota bacterium</name>
    <dbReference type="NCBI Taxonomy" id="2528274"/>
    <lineage>
        <taxon>Bacteria</taxon>
        <taxon>Pseudomonadati</taxon>
        <taxon>Nitrospinota/Tectimicrobiota group</taxon>
        <taxon>Candidatus Tectimicrobiota</taxon>
    </lineage>
</organism>
<dbReference type="AlphaFoldDB" id="A0A938B686"/>
<dbReference type="Proteomes" id="UP000712673">
    <property type="component" value="Unassembled WGS sequence"/>
</dbReference>
<name>A0A938B686_UNCTE</name>
<proteinExistence type="predicted"/>
<evidence type="ECO:0000256" key="1">
    <source>
        <dbReference type="SAM" id="MobiDB-lite"/>
    </source>
</evidence>
<dbReference type="EMBL" id="VGLS01000844">
    <property type="protein sequence ID" value="MBM3226260.1"/>
    <property type="molecule type" value="Genomic_DNA"/>
</dbReference>
<protein>
    <submittedName>
        <fullName evidence="2">Uncharacterized protein</fullName>
    </submittedName>
</protein>
<comment type="caution">
    <text evidence="2">The sequence shown here is derived from an EMBL/GenBank/DDBJ whole genome shotgun (WGS) entry which is preliminary data.</text>
</comment>
<reference evidence="2" key="1">
    <citation type="submission" date="2019-03" db="EMBL/GenBank/DDBJ databases">
        <title>Lake Tanganyika Metagenome-Assembled Genomes (MAGs).</title>
        <authorList>
            <person name="Tran P."/>
        </authorList>
    </citation>
    <scope>NUCLEOTIDE SEQUENCE</scope>
    <source>
        <strain evidence="2">K_DeepCast_65m_m2_066</strain>
    </source>
</reference>